<dbReference type="Proteomes" id="UP000237921">
    <property type="component" value="Chromosome"/>
</dbReference>
<feature type="signal peptide" evidence="1">
    <location>
        <begin position="1"/>
        <end position="20"/>
    </location>
</feature>
<name>A0A2L1VM57_ACINO</name>
<dbReference type="AlphaFoldDB" id="A0A2L1VM57"/>
<dbReference type="PROSITE" id="PS51257">
    <property type="entry name" value="PROKAR_LIPOPROTEIN"/>
    <property type="match status" value="1"/>
</dbReference>
<accession>A0A334QY42</accession>
<evidence type="ECO:0008006" key="4">
    <source>
        <dbReference type="Google" id="ProtNLM"/>
    </source>
</evidence>
<dbReference type="GeneID" id="92798026"/>
<dbReference type="EMBL" id="CP014019">
    <property type="protein sequence ID" value="AVF46221.1"/>
    <property type="molecule type" value="Genomic_DNA"/>
</dbReference>
<feature type="chain" id="PRO_5041064553" description="Lipoprotein" evidence="1">
    <location>
        <begin position="21"/>
        <end position="190"/>
    </location>
</feature>
<proteinExistence type="predicted"/>
<evidence type="ECO:0000313" key="2">
    <source>
        <dbReference type="EMBL" id="AVF46221.1"/>
    </source>
</evidence>
<accession>A0A2L1VM57</accession>
<sequence>MKKLLSLSALVLATTLTGCAINLPFNNRLNYTSVSELSALPKVQDTVHIKWNPDTFPQRIDIQGADGFVGSASRTRIPTGVALSSRIEEAIAQIAKLSPNGSPLTITVEKAKSGFEYSAGMFNITPAIDVANVTLVATFEYKGQKWTNTFNSKLKDPKIGGTSQTALLDKAWDDIAVQVAKDVSKHLANN</sequence>
<evidence type="ECO:0000256" key="1">
    <source>
        <dbReference type="SAM" id="SignalP"/>
    </source>
</evidence>
<dbReference type="KEGG" id="ano:RR32_01245"/>
<protein>
    <recommendedName>
        <fullName evidence="4">Lipoprotein</fullName>
    </recommendedName>
</protein>
<reference evidence="3" key="1">
    <citation type="submission" date="2017-12" db="EMBL/GenBank/DDBJ databases">
        <title>FDA dAtabase for Regulatory Grade micrObial Sequences (FDA-ARGOS): Supporting development and validation of Infectious Disease Dx tests.</title>
        <authorList>
            <person name="Hoffmann M."/>
            <person name="Allard M."/>
            <person name="Evans P."/>
            <person name="Brown E."/>
            <person name="Tallon L."/>
            <person name="Sadzewicz L."/>
            <person name="Sengamalay N."/>
            <person name="Ott S."/>
            <person name="Godinez A."/>
            <person name="Nagaraj S."/>
            <person name="Vavikolanu K."/>
            <person name="Aluvathingal J."/>
            <person name="Nadendla S."/>
            <person name="Sichtig H."/>
        </authorList>
    </citation>
    <scope>NUCLEOTIDE SEQUENCE [LARGE SCALE GENOMIC DNA]</scope>
    <source>
        <strain evidence="3">FDAARGOS_129</strain>
    </source>
</reference>
<gene>
    <name evidence="2" type="ORF">AL533_18630</name>
</gene>
<evidence type="ECO:0000313" key="3">
    <source>
        <dbReference type="Proteomes" id="UP000237921"/>
    </source>
</evidence>
<organism evidence="2 3">
    <name type="scientific">Acinetobacter nosocomialis</name>
    <dbReference type="NCBI Taxonomy" id="106654"/>
    <lineage>
        <taxon>Bacteria</taxon>
        <taxon>Pseudomonadati</taxon>
        <taxon>Pseudomonadota</taxon>
        <taxon>Gammaproteobacteria</taxon>
        <taxon>Moraxellales</taxon>
        <taxon>Moraxellaceae</taxon>
        <taxon>Acinetobacter</taxon>
        <taxon>Acinetobacter calcoaceticus/baumannii complex</taxon>
    </lineage>
</organism>
<dbReference type="RefSeq" id="WP_022576025.1">
    <property type="nucleotide sequence ID" value="NZ_BBTJ01000058.1"/>
</dbReference>
<keyword evidence="1" id="KW-0732">Signal</keyword>